<dbReference type="Proteomes" id="UP000317171">
    <property type="component" value="Chromosome"/>
</dbReference>
<evidence type="ECO:0000259" key="2">
    <source>
        <dbReference type="Pfam" id="PF25148"/>
    </source>
</evidence>
<dbReference type="RefSeq" id="WP_145209416.1">
    <property type="nucleotide sequence ID" value="NZ_CP036269.1"/>
</dbReference>
<feature type="domain" description="DUF7825" evidence="3">
    <location>
        <begin position="861"/>
        <end position="1004"/>
    </location>
</feature>
<gene>
    <name evidence="4" type="ORF">Pan241w_01280</name>
</gene>
<name>A0A517R879_9PLAN</name>
<dbReference type="Pfam" id="PF25149">
    <property type="entry name" value="DUF7825"/>
    <property type="match status" value="1"/>
</dbReference>
<dbReference type="EMBL" id="CP036269">
    <property type="protein sequence ID" value="QDT40075.1"/>
    <property type="molecule type" value="Genomic_DNA"/>
</dbReference>
<dbReference type="InterPro" id="IPR056727">
    <property type="entry name" value="DUF7825"/>
</dbReference>
<evidence type="ECO:0008006" key="6">
    <source>
        <dbReference type="Google" id="ProtNLM"/>
    </source>
</evidence>
<protein>
    <recommendedName>
        <fullName evidence="6">HEAT repeat protein</fullName>
    </recommendedName>
</protein>
<organism evidence="4 5">
    <name type="scientific">Gimesia alba</name>
    <dbReference type="NCBI Taxonomy" id="2527973"/>
    <lineage>
        <taxon>Bacteria</taxon>
        <taxon>Pseudomonadati</taxon>
        <taxon>Planctomycetota</taxon>
        <taxon>Planctomycetia</taxon>
        <taxon>Planctomycetales</taxon>
        <taxon>Planctomycetaceae</taxon>
        <taxon>Gimesia</taxon>
    </lineage>
</organism>
<evidence type="ECO:0000313" key="4">
    <source>
        <dbReference type="EMBL" id="QDT40075.1"/>
    </source>
</evidence>
<dbReference type="InterPro" id="IPR056726">
    <property type="entry name" value="DUF7824"/>
</dbReference>
<feature type="domain" description="DUF7824" evidence="2">
    <location>
        <begin position="583"/>
        <end position="693"/>
    </location>
</feature>
<evidence type="ECO:0000256" key="1">
    <source>
        <dbReference type="SAM" id="MobiDB-lite"/>
    </source>
</evidence>
<dbReference type="AlphaFoldDB" id="A0A517R879"/>
<evidence type="ECO:0000259" key="3">
    <source>
        <dbReference type="Pfam" id="PF25149"/>
    </source>
</evidence>
<feature type="region of interest" description="Disordered" evidence="1">
    <location>
        <begin position="407"/>
        <end position="429"/>
    </location>
</feature>
<dbReference type="InterPro" id="IPR016024">
    <property type="entry name" value="ARM-type_fold"/>
</dbReference>
<sequence>MIEALQDAILNKDPDAVVAALTDWDEDQRKAAIEPFNILMLALGFERNVIQPCSLGLDDPLVKQKRERDGIQQMFPWRKDLDKSLLIDYKMSYIAWLGRYALESLEGCIRFPTVPDHEAWAARILADRQPPWWDEWYASVTSKDRSHREIPPGYWSQLYEQKLVSADDFPAVINEFQIGLKDAMEAAPEATKLVLQEIPACRELVYSIPDQEYQLLEPKPWVPVIECLYQENLLDGKRLLESLLKALQGPLNKTERNGCLILMQAAKAKSETLAELQTEWTGLLSDSQAVVAGFAVEQLKQLEKADLLDAREAVTALPGIFSHKPKKHAKTAVDLLARIAADPAHRREAVEAAAVALMHPNKDIQKAALELQEKHLQVDDEAAFKTIELHLETIAPTLREKAAALLQTESQAQTESAADQSATTPADSTFTDLSLLETRASTIPKPVKELFRVDEAITAAQEGHADLSCRWSQQSVPVLTTAAPLQPIETVEELIEVTSAAVERLEDPDTAERIISGILRLYNERPNGFKTMTSSLAKRACASIDSRPQRGLTGGYHGTAFSLLIGAWLERKPDEDDYLFLDTPLQRFLNRLNQRIRAKTAYPLISSATHAGGWLDPRVWVERLKAAQEQQLEVLETDLERSCLRLAPEHRTAALEAARELKAPYQALAMTALGGDGSIDPALPPVVWIAALRARDAWGDVSKLLAPEERVIITETIAKLPDVIFPCDYEWTAGERLADSSMQQDVIRAWPTQGEAQLETKQHQNTMKQLLEALERDEDPAEALKNITAQKNKTTTSFRFLPAELHHLRPTLAPPFLYPYLENQWPMKLDWYWCLATKALALRVESGSSVDTPFGQFLLPLFELDRPLTLMAARALWIATVSKDGSARSMATEVWIALSDSDRLDLDLLTRALTEVMAGGWVKLNRASEVLAEVAAVSPAHALCIAPVLEAVLISLDPFPRNVAVLLEPLDEMNELLGRAVSPELKTRLEPIKSGKAKPLAKSLLSRADFITPACQAAVSRLLQARLERAERVAAAEF</sequence>
<keyword evidence="5" id="KW-1185">Reference proteome</keyword>
<dbReference type="Pfam" id="PF25148">
    <property type="entry name" value="DUF7824"/>
    <property type="match status" value="1"/>
</dbReference>
<dbReference type="KEGG" id="gaz:Pan241w_01280"/>
<dbReference type="SUPFAM" id="SSF48371">
    <property type="entry name" value="ARM repeat"/>
    <property type="match status" value="1"/>
</dbReference>
<accession>A0A517R879</accession>
<proteinExistence type="predicted"/>
<dbReference type="OrthoDB" id="8481515at2"/>
<reference evidence="4 5" key="1">
    <citation type="submission" date="2019-02" db="EMBL/GenBank/DDBJ databases">
        <title>Deep-cultivation of Planctomycetes and their phenomic and genomic characterization uncovers novel biology.</title>
        <authorList>
            <person name="Wiegand S."/>
            <person name="Jogler M."/>
            <person name="Boedeker C."/>
            <person name="Pinto D."/>
            <person name="Vollmers J."/>
            <person name="Rivas-Marin E."/>
            <person name="Kohn T."/>
            <person name="Peeters S.H."/>
            <person name="Heuer A."/>
            <person name="Rast P."/>
            <person name="Oberbeckmann S."/>
            <person name="Bunk B."/>
            <person name="Jeske O."/>
            <person name="Meyerdierks A."/>
            <person name="Storesund J.E."/>
            <person name="Kallscheuer N."/>
            <person name="Luecker S."/>
            <person name="Lage O.M."/>
            <person name="Pohl T."/>
            <person name="Merkel B.J."/>
            <person name="Hornburger P."/>
            <person name="Mueller R.-W."/>
            <person name="Bruemmer F."/>
            <person name="Labrenz M."/>
            <person name="Spormann A.M."/>
            <person name="Op den Camp H."/>
            <person name="Overmann J."/>
            <person name="Amann R."/>
            <person name="Jetten M.S.M."/>
            <person name="Mascher T."/>
            <person name="Medema M.H."/>
            <person name="Devos D.P."/>
            <person name="Kaster A.-K."/>
            <person name="Ovreas L."/>
            <person name="Rohde M."/>
            <person name="Galperin M.Y."/>
            <person name="Jogler C."/>
        </authorList>
    </citation>
    <scope>NUCLEOTIDE SEQUENCE [LARGE SCALE GENOMIC DNA]</scope>
    <source>
        <strain evidence="4 5">Pan241w</strain>
    </source>
</reference>
<evidence type="ECO:0000313" key="5">
    <source>
        <dbReference type="Proteomes" id="UP000317171"/>
    </source>
</evidence>